<proteinExistence type="predicted"/>
<sequence length="148" mass="16936">MEAYLLLKSKSLTSLFDSDEAVTDDEVVEEWSEPHNNDDDALPAESLFWLNASDVSHTVLISLPAIHSLTGCETTSKVSTKMVALKIAEAYATDLLFDFRKEPLKNFWFTHFLQNYVQWINFISINTITKKYGTFKTWHLLLDLSVLT</sequence>
<dbReference type="EMBL" id="JARBHB010000002">
    <property type="protein sequence ID" value="KAJ8893583.1"/>
    <property type="molecule type" value="Genomic_DNA"/>
</dbReference>
<dbReference type="Proteomes" id="UP001159363">
    <property type="component" value="Chromosome 2"/>
</dbReference>
<gene>
    <name evidence="1" type="ORF">PR048_006183</name>
</gene>
<name>A0ABQ9IA85_9NEOP</name>
<evidence type="ECO:0000313" key="2">
    <source>
        <dbReference type="Proteomes" id="UP001159363"/>
    </source>
</evidence>
<protein>
    <submittedName>
        <fullName evidence="1">Uncharacterized protein</fullName>
    </submittedName>
</protein>
<comment type="caution">
    <text evidence="1">The sequence shown here is derived from an EMBL/GenBank/DDBJ whole genome shotgun (WGS) entry which is preliminary data.</text>
</comment>
<keyword evidence="2" id="KW-1185">Reference proteome</keyword>
<organism evidence="1 2">
    <name type="scientific">Dryococelus australis</name>
    <dbReference type="NCBI Taxonomy" id="614101"/>
    <lineage>
        <taxon>Eukaryota</taxon>
        <taxon>Metazoa</taxon>
        <taxon>Ecdysozoa</taxon>
        <taxon>Arthropoda</taxon>
        <taxon>Hexapoda</taxon>
        <taxon>Insecta</taxon>
        <taxon>Pterygota</taxon>
        <taxon>Neoptera</taxon>
        <taxon>Polyneoptera</taxon>
        <taxon>Phasmatodea</taxon>
        <taxon>Verophasmatodea</taxon>
        <taxon>Anareolatae</taxon>
        <taxon>Phasmatidae</taxon>
        <taxon>Eurycanthinae</taxon>
        <taxon>Dryococelus</taxon>
    </lineage>
</organism>
<accession>A0ABQ9IA85</accession>
<reference evidence="1 2" key="1">
    <citation type="submission" date="2023-02" db="EMBL/GenBank/DDBJ databases">
        <title>LHISI_Scaffold_Assembly.</title>
        <authorList>
            <person name="Stuart O.P."/>
            <person name="Cleave R."/>
            <person name="Magrath M.J.L."/>
            <person name="Mikheyev A.S."/>
        </authorList>
    </citation>
    <scope>NUCLEOTIDE SEQUENCE [LARGE SCALE GENOMIC DNA]</scope>
    <source>
        <strain evidence="1">Daus_M_001</strain>
        <tissue evidence="1">Leg muscle</tissue>
    </source>
</reference>
<evidence type="ECO:0000313" key="1">
    <source>
        <dbReference type="EMBL" id="KAJ8893583.1"/>
    </source>
</evidence>